<dbReference type="NCBIfam" id="NF038032">
    <property type="entry name" value="CehA_McbA_metalo"/>
    <property type="match status" value="1"/>
</dbReference>
<accession>A0A143PL23</accession>
<gene>
    <name evidence="1" type="ORF">LuPra_01659</name>
</gene>
<dbReference type="EMBL" id="CP015136">
    <property type="protein sequence ID" value="AMY08459.1"/>
    <property type="molecule type" value="Genomic_DNA"/>
</dbReference>
<reference evidence="1 2" key="1">
    <citation type="journal article" date="2016" name="Genome Announc.">
        <title>First Complete Genome Sequence of a Subdivision 6 Acidobacterium Strain.</title>
        <authorList>
            <person name="Huang S."/>
            <person name="Vieira S."/>
            <person name="Bunk B."/>
            <person name="Riedel T."/>
            <person name="Sproer C."/>
            <person name="Overmann J."/>
        </authorList>
    </citation>
    <scope>NUCLEOTIDE SEQUENCE [LARGE SCALE GENOMIC DNA]</scope>
    <source>
        <strain evidence="2">DSM 100886 HEG_-6_39</strain>
    </source>
</reference>
<name>A0A143PL23_LUTPR</name>
<reference evidence="2" key="2">
    <citation type="submission" date="2016-04" db="EMBL/GenBank/DDBJ databases">
        <title>First Complete Genome Sequence of a Subdivision 6 Acidobacterium.</title>
        <authorList>
            <person name="Huang S."/>
            <person name="Vieira S."/>
            <person name="Bunk B."/>
            <person name="Riedel T."/>
            <person name="Sproeer C."/>
            <person name="Overmann J."/>
        </authorList>
    </citation>
    <scope>NUCLEOTIDE SEQUENCE [LARGE SCALE GENOMIC DNA]</scope>
    <source>
        <strain evidence="2">DSM 100886 HEG_-6_39</strain>
    </source>
</reference>
<dbReference type="InterPro" id="IPR006311">
    <property type="entry name" value="TAT_signal"/>
</dbReference>
<dbReference type="STRING" id="1855912.LuPra_01659"/>
<keyword evidence="2" id="KW-1185">Reference proteome</keyword>
<sequence>MSDTSGYQRRSDRRVSRRVFLHSTSIVPAALAVPALMRPPTDVTTACAGLAMGTVESCESRLPLVAGVPLQPFVSQVTRMIGATEYLGAPLPPEHQHELEAALKMTDEASAVASIQRVLDCHCLVGVQINPEMRVKVAPGPARPELVEQGWRHFLVKVHNEAGTTAVLRGISSQARRLAGAMPDEVRNLWLDLQMFESQPLTRTLSGLALEYRIVQLYSRDPGQREATLTFDVGQGTQDLGYRNEVPVLFTIRPAETVEWRVRDETGAPTVAAFVIRDAQGRVYPSRAKRLAPDFAFHPQVYRADGELVRLPAGRYDVEFWRGPESMTKTQQLTVAESAGSASGQSGGGGAAQGASFQIERWIDPAKFGWWSGDHHIHAAGCAHYMNPTEGVLPADMVRHTLGEDLKVGATLTWGPAFDTQKRFFTGRDDLVSRPPYLLHYDVEVSGFGSHQSGHLVLLRLKEQIHPGGTSYEHWPTLGLNTLRWAKRQGAVCGPAHSGWGLEVNSSDLPNYVVPPFNGIGANEYIVDVTHEVPGPDGKPVRAVDFISTVDTPYVWELNIWYHTLNVGFRTRISGETDFPCIYGEKVGLGRSYVKLDGKLDYADWCEGLHRGRNYVGDGRSHLLDFTVDTVRMGESESELRLSDAGPVKVHVRAAALLNEKPSPERGKRRYQEQPYWDVERARIGETREVAVELVVNGYPVAKQSLVADGALRDLTFDATIERSSWLAVRILPSSHTNPIWVPVAGKPVRASRRSAEWCLKGVDQCWSQKERFIKRDELDQAKADYEHARRTYQRLISESEVE</sequence>
<organism evidence="1 2">
    <name type="scientific">Luteitalea pratensis</name>
    <dbReference type="NCBI Taxonomy" id="1855912"/>
    <lineage>
        <taxon>Bacteria</taxon>
        <taxon>Pseudomonadati</taxon>
        <taxon>Acidobacteriota</taxon>
        <taxon>Vicinamibacteria</taxon>
        <taxon>Vicinamibacterales</taxon>
        <taxon>Vicinamibacteraceae</taxon>
        <taxon>Luteitalea</taxon>
    </lineage>
</organism>
<evidence type="ECO:0000313" key="2">
    <source>
        <dbReference type="Proteomes" id="UP000076079"/>
    </source>
</evidence>
<dbReference type="KEGG" id="abac:LuPra_01659"/>
<proteinExistence type="predicted"/>
<dbReference type="PROSITE" id="PS51318">
    <property type="entry name" value="TAT"/>
    <property type="match status" value="1"/>
</dbReference>
<dbReference type="AlphaFoldDB" id="A0A143PL23"/>
<protein>
    <submittedName>
        <fullName evidence="1">Uncharacterized protein</fullName>
    </submittedName>
</protein>
<dbReference type="Proteomes" id="UP000076079">
    <property type="component" value="Chromosome"/>
</dbReference>
<evidence type="ECO:0000313" key="1">
    <source>
        <dbReference type="EMBL" id="AMY08459.1"/>
    </source>
</evidence>